<comment type="caution">
    <text evidence="12">The sequence shown here is derived from an EMBL/GenBank/DDBJ whole genome shotgun (WGS) entry which is preliminary data.</text>
</comment>
<dbReference type="NCBIfam" id="TIGR00966">
    <property type="entry name" value="transloc_SecF"/>
    <property type="match status" value="1"/>
</dbReference>
<keyword evidence="4 9" id="KW-0812">Transmembrane</keyword>
<evidence type="ECO:0000256" key="3">
    <source>
        <dbReference type="ARBA" id="ARBA00022475"/>
    </source>
</evidence>
<keyword evidence="6 9" id="KW-1133">Transmembrane helix</keyword>
<keyword evidence="3 9" id="KW-1003">Cell membrane</keyword>
<comment type="subcellular location">
    <subcellularLocation>
        <location evidence="1 9">Cell membrane</location>
        <topology evidence="1 9">Multi-pass membrane protein</topology>
    </subcellularLocation>
</comment>
<feature type="compositionally biased region" description="Basic and acidic residues" evidence="10">
    <location>
        <begin position="361"/>
        <end position="373"/>
    </location>
</feature>
<gene>
    <name evidence="9 12" type="primary">secF</name>
    <name evidence="12" type="ORF">QPX58_11265</name>
</gene>
<dbReference type="PANTHER" id="PTHR30081">
    <property type="entry name" value="PROTEIN-EXPORT MEMBRANE PROTEIN SEC"/>
    <property type="match status" value="1"/>
</dbReference>
<evidence type="ECO:0000256" key="5">
    <source>
        <dbReference type="ARBA" id="ARBA00022927"/>
    </source>
</evidence>
<dbReference type="Pfam" id="PF02355">
    <property type="entry name" value="SecD_SecF_C"/>
    <property type="match status" value="1"/>
</dbReference>
<comment type="similarity">
    <text evidence="9">Belongs to the SecD/SecF family. SecF subfamily.</text>
</comment>
<feature type="transmembrane region" description="Helical" evidence="9">
    <location>
        <begin position="179"/>
        <end position="200"/>
    </location>
</feature>
<feature type="domain" description="Protein export membrane protein SecD/SecF C-terminal" evidence="11">
    <location>
        <begin position="136"/>
        <end position="317"/>
    </location>
</feature>
<keyword evidence="7 9" id="KW-0811">Translocation</keyword>
<dbReference type="PANTHER" id="PTHR30081:SF8">
    <property type="entry name" value="PROTEIN TRANSLOCASE SUBUNIT SECF"/>
    <property type="match status" value="1"/>
</dbReference>
<dbReference type="HAMAP" id="MF_01464_B">
    <property type="entry name" value="SecF_B"/>
    <property type="match status" value="1"/>
</dbReference>
<keyword evidence="2 9" id="KW-0813">Transport</keyword>
<evidence type="ECO:0000313" key="12">
    <source>
        <dbReference type="EMBL" id="MDK4335977.1"/>
    </source>
</evidence>
<dbReference type="GO" id="GO:0043952">
    <property type="term" value="P:protein transport by the Sec complex"/>
    <property type="evidence" value="ECO:0007669"/>
    <property type="project" value="UniProtKB-UniRule"/>
</dbReference>
<reference evidence="12" key="1">
    <citation type="submission" date="2023-05" db="EMBL/GenBank/DDBJ databases">
        <title>Metabolic capabilities are highly conserved among human nasal-associated Corynebacterium species in pangenomic analyses.</title>
        <authorList>
            <person name="Tran T.H."/>
            <person name="Roberts A.Q."/>
            <person name="Escapa I.F."/>
            <person name="Gao W."/>
            <person name="Conlan S."/>
            <person name="Kong H."/>
            <person name="Segre J.A."/>
            <person name="Kelly M.S."/>
            <person name="Lemon K.P."/>
        </authorList>
    </citation>
    <scope>NUCLEOTIDE SEQUENCE</scope>
    <source>
        <strain evidence="12">KPL2618</strain>
    </source>
</reference>
<comment type="subunit">
    <text evidence="9">Forms a complex with SecD. Part of the essential Sec protein translocation apparatus which comprises SecA, SecYEG and auxiliary proteins SecDF. Other proteins may also be involved.</text>
</comment>
<protein>
    <recommendedName>
        <fullName evidence="9">Protein-export membrane protein SecF</fullName>
    </recommendedName>
</protein>
<evidence type="ECO:0000256" key="7">
    <source>
        <dbReference type="ARBA" id="ARBA00023010"/>
    </source>
</evidence>
<accession>A0AAP4FCU7</accession>
<dbReference type="Pfam" id="PF07549">
    <property type="entry name" value="Sec_GG"/>
    <property type="match status" value="1"/>
</dbReference>
<dbReference type="SUPFAM" id="SSF82866">
    <property type="entry name" value="Multidrug efflux transporter AcrB transmembrane domain"/>
    <property type="match status" value="1"/>
</dbReference>
<dbReference type="AlphaFoldDB" id="A0AAP4FCU7"/>
<dbReference type="PRINTS" id="PR01755">
    <property type="entry name" value="SECFTRNLCASE"/>
</dbReference>
<evidence type="ECO:0000256" key="8">
    <source>
        <dbReference type="ARBA" id="ARBA00023136"/>
    </source>
</evidence>
<evidence type="ECO:0000256" key="10">
    <source>
        <dbReference type="SAM" id="MobiDB-lite"/>
    </source>
</evidence>
<comment type="function">
    <text evidence="9">Part of the Sec protein translocase complex. Interacts with the SecYEG preprotein conducting channel. SecDF uses the proton motive force (PMF) to complete protein translocation after the ATP-dependent function of SecA.</text>
</comment>
<feature type="transmembrane region" description="Helical" evidence="9">
    <location>
        <begin position="206"/>
        <end position="227"/>
    </location>
</feature>
<feature type="transmembrane region" description="Helical" evidence="9">
    <location>
        <begin position="31"/>
        <end position="51"/>
    </location>
</feature>
<keyword evidence="5 9" id="KW-0653">Protein transport</keyword>
<dbReference type="GO" id="GO:0015450">
    <property type="term" value="F:protein-transporting ATPase activity"/>
    <property type="evidence" value="ECO:0007669"/>
    <property type="project" value="InterPro"/>
</dbReference>
<feature type="region of interest" description="Disordered" evidence="10">
    <location>
        <begin position="334"/>
        <end position="390"/>
    </location>
</feature>
<keyword evidence="8 9" id="KW-0472">Membrane</keyword>
<organism evidence="12 13">
    <name type="scientific">Corynebacterium accolens</name>
    <dbReference type="NCBI Taxonomy" id="38284"/>
    <lineage>
        <taxon>Bacteria</taxon>
        <taxon>Bacillati</taxon>
        <taxon>Actinomycetota</taxon>
        <taxon>Actinomycetes</taxon>
        <taxon>Mycobacteriales</taxon>
        <taxon>Corynebacteriaceae</taxon>
        <taxon>Corynebacterium</taxon>
    </lineage>
</organism>
<dbReference type="GO" id="GO:0006605">
    <property type="term" value="P:protein targeting"/>
    <property type="evidence" value="ECO:0007669"/>
    <property type="project" value="UniProtKB-UniRule"/>
</dbReference>
<evidence type="ECO:0000259" key="11">
    <source>
        <dbReference type="Pfam" id="PF02355"/>
    </source>
</evidence>
<sequence>MAVSTKHKISRLDRLYEDERGYDFIGHTKRWYAITAALLVGAIAAILIRGFTLSLDFEGGTTLSMPAGDLKEDEVATVFEDSTGVEPEQVRIVGAGDSETLEITSERLSQEEVDSARSAIYEEFQPKDENGKATPDAIGSSTVSESWGSSITQRMILAMVVFLVAATIYVAVRLQKIMAFAAISALIIDGIVIAGIYALFGFEVSPAVIIGLLTVLTFSIYDSVIVFDKVNENTAGLEGQRSKTYGELANLAINQTVMRSISTSIISALPIIALFVIAVWLMGIGTLRDLALIQLIGVIEGIFSSIFLATPLVVTFANWTKRVKQHTQRVLDYRAGKSEDGEPAQEGSAKRKVVTPSDAGAKTHKEVAEEQSDHGSSASGHTGATWRPGR</sequence>
<dbReference type="InterPro" id="IPR048634">
    <property type="entry name" value="SecD_SecF_C"/>
</dbReference>
<dbReference type="InterPro" id="IPR022813">
    <property type="entry name" value="SecD/SecF_arch_bac"/>
</dbReference>
<dbReference type="InterPro" id="IPR022645">
    <property type="entry name" value="SecD/SecF_bac"/>
</dbReference>
<name>A0AAP4FCU7_9CORY</name>
<feature type="transmembrane region" description="Helical" evidence="9">
    <location>
        <begin position="291"/>
        <end position="319"/>
    </location>
</feature>
<evidence type="ECO:0000256" key="6">
    <source>
        <dbReference type="ARBA" id="ARBA00022989"/>
    </source>
</evidence>
<dbReference type="GO" id="GO:0005886">
    <property type="term" value="C:plasma membrane"/>
    <property type="evidence" value="ECO:0007669"/>
    <property type="project" value="UniProtKB-SubCell"/>
</dbReference>
<evidence type="ECO:0000256" key="1">
    <source>
        <dbReference type="ARBA" id="ARBA00004651"/>
    </source>
</evidence>
<dbReference type="RefSeq" id="WP_237800545.1">
    <property type="nucleotide sequence ID" value="NZ_JAHWQY010000002.1"/>
</dbReference>
<evidence type="ECO:0000256" key="4">
    <source>
        <dbReference type="ARBA" id="ARBA00022692"/>
    </source>
</evidence>
<dbReference type="Gene3D" id="1.20.1640.10">
    <property type="entry name" value="Multidrug efflux transporter AcrB transmembrane domain"/>
    <property type="match status" value="1"/>
</dbReference>
<feature type="transmembrane region" description="Helical" evidence="9">
    <location>
        <begin position="151"/>
        <end position="172"/>
    </location>
</feature>
<dbReference type="InterPro" id="IPR005665">
    <property type="entry name" value="SecF_bac"/>
</dbReference>
<feature type="transmembrane region" description="Helical" evidence="9">
    <location>
        <begin position="265"/>
        <end position="285"/>
    </location>
</feature>
<evidence type="ECO:0000313" key="13">
    <source>
        <dbReference type="Proteomes" id="UP001230317"/>
    </source>
</evidence>
<dbReference type="InterPro" id="IPR022646">
    <property type="entry name" value="SecD/SecF_CS"/>
</dbReference>
<evidence type="ECO:0000256" key="9">
    <source>
        <dbReference type="HAMAP-Rule" id="MF_01464"/>
    </source>
</evidence>
<proteinExistence type="inferred from homology"/>
<dbReference type="Proteomes" id="UP001230317">
    <property type="component" value="Unassembled WGS sequence"/>
</dbReference>
<dbReference type="GO" id="GO:0065002">
    <property type="term" value="P:intracellular protein transmembrane transport"/>
    <property type="evidence" value="ECO:0007669"/>
    <property type="project" value="UniProtKB-UniRule"/>
</dbReference>
<dbReference type="EMBL" id="JASNVU010000018">
    <property type="protein sequence ID" value="MDK4335977.1"/>
    <property type="molecule type" value="Genomic_DNA"/>
</dbReference>
<evidence type="ECO:0000256" key="2">
    <source>
        <dbReference type="ARBA" id="ARBA00022448"/>
    </source>
</evidence>